<evidence type="ECO:0000313" key="4">
    <source>
        <dbReference type="EMBL" id="MEI6000422.1"/>
    </source>
</evidence>
<dbReference type="PRINTS" id="PR00413">
    <property type="entry name" value="HADHALOGNASE"/>
</dbReference>
<evidence type="ECO:0000256" key="1">
    <source>
        <dbReference type="ARBA" id="ARBA00008106"/>
    </source>
</evidence>
<dbReference type="InterPro" id="IPR006328">
    <property type="entry name" value="2-HAD"/>
</dbReference>
<organism evidence="4 5">
    <name type="scientific">Paraburkholderia bengalensis</name>
    <dbReference type="NCBI Taxonomy" id="2747562"/>
    <lineage>
        <taxon>Bacteria</taxon>
        <taxon>Pseudomonadati</taxon>
        <taxon>Pseudomonadota</taxon>
        <taxon>Betaproteobacteria</taxon>
        <taxon>Burkholderiales</taxon>
        <taxon>Burkholderiaceae</taxon>
        <taxon>Paraburkholderia</taxon>
    </lineage>
</organism>
<dbReference type="Gene3D" id="1.10.150.240">
    <property type="entry name" value="Putative phosphatase, domain 2"/>
    <property type="match status" value="1"/>
</dbReference>
<protein>
    <recommendedName>
        <fullName evidence="3">(S)-2-haloacid dehalogenase</fullName>
        <ecNumber evidence="3">3.8.1.2</ecNumber>
    </recommendedName>
    <alternativeName>
        <fullName evidence="3">2-haloalkanoic acid dehalogenase</fullName>
    </alternativeName>
    <alternativeName>
        <fullName evidence="3">Halocarboxylic acid halidohydrolase</fullName>
    </alternativeName>
    <alternativeName>
        <fullName evidence="3">L-2-haloacid dehalogenase</fullName>
    </alternativeName>
</protein>
<dbReference type="SFLD" id="SFLDG01135">
    <property type="entry name" value="C1.5.6:_HAD__Beta-PGM__Phospha"/>
    <property type="match status" value="1"/>
</dbReference>
<dbReference type="SUPFAM" id="SSF56784">
    <property type="entry name" value="HAD-like"/>
    <property type="match status" value="1"/>
</dbReference>
<dbReference type="InterPro" id="IPR006439">
    <property type="entry name" value="HAD-SF_hydro_IA"/>
</dbReference>
<dbReference type="CDD" id="cd02588">
    <property type="entry name" value="HAD_L2-DEX"/>
    <property type="match status" value="1"/>
</dbReference>
<proteinExistence type="inferred from homology"/>
<keyword evidence="2 3" id="KW-0378">Hydrolase</keyword>
<comment type="similarity">
    <text evidence="1 3">Belongs to the HAD-like hydrolase superfamily. S-2-haloalkanoic acid dehalogenase family.</text>
</comment>
<dbReference type="InterPro" id="IPR023214">
    <property type="entry name" value="HAD_sf"/>
</dbReference>
<name>A0ABU8IXN7_9BURK</name>
<dbReference type="EC" id="3.8.1.2" evidence="3"/>
<dbReference type="InterPro" id="IPR023198">
    <property type="entry name" value="PGP-like_dom2"/>
</dbReference>
<sequence>MEILGTSPSINTFVFDAYGTLFEVHSAVKRYATRIGPKSQEMSEMWRARQVEYSWTYSLMGHKTDFWQLTQQALDYSMARFGLSDDKLRTNLMNAYLELHAYPEVPHMLRTLKERGARVVILSNGTESMVRSAVQFAGLADWVDQILSVDEVEIFKPHPRVYELAVRTLDVSPDAISFQSCNPWDAAGAAAYGFRVVWINRNGLPVEYPHIGLRREVKSLHGLADIWSVDHV</sequence>
<dbReference type="Proteomes" id="UP001386437">
    <property type="component" value="Unassembled WGS sequence"/>
</dbReference>
<dbReference type="Gene3D" id="3.40.50.1000">
    <property type="entry name" value="HAD superfamily/HAD-like"/>
    <property type="match status" value="1"/>
</dbReference>
<keyword evidence="5" id="KW-1185">Reference proteome</keyword>
<comment type="function">
    <text evidence="3">Catalyzes the hydrolytic dehalogenation of small (S)-2-haloalkanoic acids to yield the corresponding (R)-2-hydroxyalkanoic acids.</text>
</comment>
<dbReference type="EMBL" id="JACFYJ010000050">
    <property type="protein sequence ID" value="MEI6000422.1"/>
    <property type="molecule type" value="Genomic_DNA"/>
</dbReference>
<dbReference type="PANTHER" id="PTHR43316:SF3">
    <property type="entry name" value="HALOACID DEHALOGENASE, TYPE II (AFU_ORTHOLOGUE AFUA_2G07750)-RELATED"/>
    <property type="match status" value="1"/>
</dbReference>
<accession>A0ABU8IXN7</accession>
<gene>
    <name evidence="4" type="ORF">H3V53_25465</name>
</gene>
<dbReference type="NCBIfam" id="TIGR01428">
    <property type="entry name" value="HAD_type_II"/>
    <property type="match status" value="1"/>
</dbReference>
<dbReference type="InterPro" id="IPR036412">
    <property type="entry name" value="HAD-like_sf"/>
</dbReference>
<dbReference type="NCBIfam" id="TIGR01493">
    <property type="entry name" value="HAD-SF-IA-v2"/>
    <property type="match status" value="1"/>
</dbReference>
<dbReference type="InterPro" id="IPR051540">
    <property type="entry name" value="S-2-haloacid_dehalogenase"/>
</dbReference>
<evidence type="ECO:0000313" key="5">
    <source>
        <dbReference type="Proteomes" id="UP001386437"/>
    </source>
</evidence>
<dbReference type="SFLD" id="SFLDF00045">
    <property type="entry name" value="2-haloacid_dehalogenase"/>
    <property type="match status" value="1"/>
</dbReference>
<comment type="caution">
    <text evidence="4">The sequence shown here is derived from an EMBL/GenBank/DDBJ whole genome shotgun (WGS) entry which is preliminary data.</text>
</comment>
<dbReference type="Pfam" id="PF00702">
    <property type="entry name" value="Hydrolase"/>
    <property type="match status" value="1"/>
</dbReference>
<evidence type="ECO:0000256" key="3">
    <source>
        <dbReference type="RuleBase" id="RU368077"/>
    </source>
</evidence>
<dbReference type="RefSeq" id="WP_336600355.1">
    <property type="nucleotide sequence ID" value="NZ_JACFYJ010000050.1"/>
</dbReference>
<evidence type="ECO:0000256" key="2">
    <source>
        <dbReference type="ARBA" id="ARBA00022801"/>
    </source>
</evidence>
<reference evidence="4 5" key="1">
    <citation type="journal article" date="2022" name="Arch. Microbiol.">
        <title>Paraburkholderia bengalensis sp. nov. isolated from roots of Oryza sativa, IR64.</title>
        <authorList>
            <person name="Nag P."/>
            <person name="Mondal N."/>
            <person name="Sarkar J."/>
            <person name="Das S."/>
        </authorList>
    </citation>
    <scope>NUCLEOTIDE SEQUENCE [LARGE SCALE GENOMIC DNA]</scope>
    <source>
        <strain evidence="4 5">IR64_4_BI</strain>
    </source>
</reference>
<comment type="catalytic activity">
    <reaction evidence="3">
        <text>an (S)-2-haloacid + H2O = a (2R)-2-hydroxycarboxylate + a halide anion + H(+)</text>
        <dbReference type="Rhea" id="RHEA:11192"/>
        <dbReference type="ChEBI" id="CHEBI:15377"/>
        <dbReference type="ChEBI" id="CHEBI:15378"/>
        <dbReference type="ChEBI" id="CHEBI:16042"/>
        <dbReference type="ChEBI" id="CHEBI:58314"/>
        <dbReference type="ChEBI" id="CHEBI:137405"/>
        <dbReference type="EC" id="3.8.1.2"/>
    </reaction>
</comment>
<dbReference type="SFLD" id="SFLDG01129">
    <property type="entry name" value="C1.5:_HAD__Beta-PGM__Phosphata"/>
    <property type="match status" value="1"/>
</dbReference>
<dbReference type="SFLD" id="SFLDS00003">
    <property type="entry name" value="Haloacid_Dehalogenase"/>
    <property type="match status" value="1"/>
</dbReference>
<dbReference type="PANTHER" id="PTHR43316">
    <property type="entry name" value="HYDROLASE, HALOACID DELAHOGENASE-RELATED"/>
    <property type="match status" value="1"/>
</dbReference>